<dbReference type="EMBL" id="SOHE01000002">
    <property type="protein sequence ID" value="TFD56129.1"/>
    <property type="molecule type" value="Genomic_DNA"/>
</dbReference>
<dbReference type="InterPro" id="IPR010317">
    <property type="entry name" value="WxLIP_PGBD"/>
</dbReference>
<sequence>MPARSSRSTRSAVSLLRALPVAVVFAIGVMAVSPSAAVGTDGDVTWGVRTATNDTDSDRQNFDYVLDPGETLSDALVISNHDAEPLELDVYAADGFTTTSGQVDLVTRDTASVAVGKWTVLKTGHVSIPAGETVEVPFLVTVPVDETPGDYLGGILTSLPQPGQEQGIDVDRRLGIRMHLRVLGELQPGLAVENLTVEYAGTLNPFGTSDATVSYTVTNTGNVRLAAGQTVSLAGPWGALPAQVSAVVPVPELLPGESWPVRVAASKVFPAFWLTGSVVLDPELAVVAGSTPGLEPVQASTGTWAVPWPLLVLLVLLAGAVWGALILVTRRRAERARLEEARVQHAVDEALRAVAPQVEQQGAASN</sequence>
<keyword evidence="1" id="KW-0812">Transmembrane</keyword>
<protein>
    <submittedName>
        <fullName evidence="3">DUF916 domain-containing protein</fullName>
    </submittedName>
</protein>
<feature type="domain" description="WxL Interacting Protein peptidoglycan binding" evidence="2">
    <location>
        <begin position="52"/>
        <end position="155"/>
    </location>
</feature>
<name>A0A4R9ABA6_9MICO</name>
<comment type="caution">
    <text evidence="3">The sequence shown here is derived from an EMBL/GenBank/DDBJ whole genome shotgun (WGS) entry which is preliminary data.</text>
</comment>
<keyword evidence="4" id="KW-1185">Reference proteome</keyword>
<gene>
    <name evidence="3" type="ORF">E3T55_00350</name>
</gene>
<proteinExistence type="predicted"/>
<organism evidence="3 4">
    <name type="scientific">Cryobacterium frigoriphilum</name>
    <dbReference type="NCBI Taxonomy" id="1259150"/>
    <lineage>
        <taxon>Bacteria</taxon>
        <taxon>Bacillati</taxon>
        <taxon>Actinomycetota</taxon>
        <taxon>Actinomycetes</taxon>
        <taxon>Micrococcales</taxon>
        <taxon>Microbacteriaceae</taxon>
        <taxon>Cryobacterium</taxon>
    </lineage>
</organism>
<reference evidence="3 4" key="1">
    <citation type="submission" date="2019-03" db="EMBL/GenBank/DDBJ databases">
        <title>Genomics of glacier-inhabiting Cryobacterium strains.</title>
        <authorList>
            <person name="Liu Q."/>
            <person name="Xin Y.-H."/>
        </authorList>
    </citation>
    <scope>NUCLEOTIDE SEQUENCE [LARGE SCALE GENOMIC DNA]</scope>
    <source>
        <strain evidence="3 4">Hh14</strain>
    </source>
</reference>
<feature type="transmembrane region" description="Helical" evidence="1">
    <location>
        <begin position="308"/>
        <end position="328"/>
    </location>
</feature>
<evidence type="ECO:0000259" key="2">
    <source>
        <dbReference type="Pfam" id="PF06030"/>
    </source>
</evidence>
<keyword evidence="1" id="KW-1133">Transmembrane helix</keyword>
<dbReference type="Proteomes" id="UP000297447">
    <property type="component" value="Unassembled WGS sequence"/>
</dbReference>
<dbReference type="AlphaFoldDB" id="A0A4R9ABA6"/>
<keyword evidence="1" id="KW-0472">Membrane</keyword>
<dbReference type="OrthoDB" id="4336304at2"/>
<evidence type="ECO:0000313" key="4">
    <source>
        <dbReference type="Proteomes" id="UP000297447"/>
    </source>
</evidence>
<evidence type="ECO:0000256" key="1">
    <source>
        <dbReference type="SAM" id="Phobius"/>
    </source>
</evidence>
<dbReference type="Pfam" id="PF06030">
    <property type="entry name" value="WxLIP_PGBD"/>
    <property type="match status" value="1"/>
</dbReference>
<dbReference type="RefSeq" id="WP_134517598.1">
    <property type="nucleotide sequence ID" value="NZ_SOHE01000002.1"/>
</dbReference>
<accession>A0A4R9ABA6</accession>
<evidence type="ECO:0000313" key="3">
    <source>
        <dbReference type="EMBL" id="TFD56129.1"/>
    </source>
</evidence>